<sequence length="184" mass="21032">MCQLRRVSVVLSISFLLVGGFARVCFANPIIAPRSWDAILLPLGIIMLIGILLIVFIESGIVCVVFWTPWRLWWRVLAAVALVNLITFPTAEALWCWWNYETGGPLLGGGIDVPLLLLELLVCVAEFYLLKWQLWRLFHRGFLERQVHNGRIFCAVAIANMASFVIGYFVLNQTNFFVSTTWWQ</sequence>
<protein>
    <submittedName>
        <fullName evidence="2">Uncharacterized protein</fullName>
    </submittedName>
</protein>
<keyword evidence="1" id="KW-0812">Transmembrane</keyword>
<evidence type="ECO:0000313" key="3">
    <source>
        <dbReference type="Proteomes" id="UP000006055"/>
    </source>
</evidence>
<reference evidence="3" key="1">
    <citation type="submission" date="2012-06" db="EMBL/GenBank/DDBJ databases">
        <title>Complete sequence of chromosome of Desulfomonile tiedjei DSM 6799.</title>
        <authorList>
            <person name="Lucas S."/>
            <person name="Copeland A."/>
            <person name="Lapidus A."/>
            <person name="Glavina del Rio T."/>
            <person name="Dalin E."/>
            <person name="Tice H."/>
            <person name="Bruce D."/>
            <person name="Goodwin L."/>
            <person name="Pitluck S."/>
            <person name="Peters L."/>
            <person name="Ovchinnikova G."/>
            <person name="Zeytun A."/>
            <person name="Lu M."/>
            <person name="Kyrpides N."/>
            <person name="Mavromatis K."/>
            <person name="Ivanova N."/>
            <person name="Brettin T."/>
            <person name="Detter J.C."/>
            <person name="Han C."/>
            <person name="Larimer F."/>
            <person name="Land M."/>
            <person name="Hauser L."/>
            <person name="Markowitz V."/>
            <person name="Cheng J.-F."/>
            <person name="Hugenholtz P."/>
            <person name="Woyke T."/>
            <person name="Wu D."/>
            <person name="Spring S."/>
            <person name="Schroeder M."/>
            <person name="Brambilla E."/>
            <person name="Klenk H.-P."/>
            <person name="Eisen J.A."/>
        </authorList>
    </citation>
    <scope>NUCLEOTIDE SEQUENCE [LARGE SCALE GENOMIC DNA]</scope>
    <source>
        <strain evidence="3">ATCC 49306 / DSM 6799 / DCB-1</strain>
    </source>
</reference>
<dbReference type="RefSeq" id="WP_014812877.1">
    <property type="nucleotide sequence ID" value="NC_018025.1"/>
</dbReference>
<feature type="transmembrane region" description="Helical" evidence="1">
    <location>
        <begin position="111"/>
        <end position="130"/>
    </location>
</feature>
<evidence type="ECO:0000313" key="2">
    <source>
        <dbReference type="EMBL" id="AFM27775.1"/>
    </source>
</evidence>
<accession>I4CDY4</accession>
<dbReference type="KEGG" id="dti:Desti_5173"/>
<feature type="transmembrane region" description="Helical" evidence="1">
    <location>
        <begin position="72"/>
        <end position="91"/>
    </location>
</feature>
<feature type="transmembrane region" description="Helical" evidence="1">
    <location>
        <begin position="151"/>
        <end position="171"/>
    </location>
</feature>
<dbReference type="Proteomes" id="UP000006055">
    <property type="component" value="Chromosome"/>
</dbReference>
<evidence type="ECO:0000256" key="1">
    <source>
        <dbReference type="SAM" id="Phobius"/>
    </source>
</evidence>
<proteinExistence type="predicted"/>
<keyword evidence="3" id="KW-1185">Reference proteome</keyword>
<organism evidence="2 3">
    <name type="scientific">Desulfomonile tiedjei (strain ATCC 49306 / DSM 6799 / DCB-1)</name>
    <dbReference type="NCBI Taxonomy" id="706587"/>
    <lineage>
        <taxon>Bacteria</taxon>
        <taxon>Pseudomonadati</taxon>
        <taxon>Thermodesulfobacteriota</taxon>
        <taxon>Desulfomonilia</taxon>
        <taxon>Desulfomonilales</taxon>
        <taxon>Desulfomonilaceae</taxon>
        <taxon>Desulfomonile</taxon>
    </lineage>
</organism>
<name>I4CDY4_DESTA</name>
<gene>
    <name evidence="2" type="ordered locus">Desti_5173</name>
</gene>
<dbReference type="AlphaFoldDB" id="I4CDY4"/>
<feature type="transmembrane region" description="Helical" evidence="1">
    <location>
        <begin position="43"/>
        <end position="67"/>
    </location>
</feature>
<dbReference type="HOGENOM" id="CLU_1465996_0_0_7"/>
<dbReference type="STRING" id="706587.Desti_5173"/>
<keyword evidence="1" id="KW-1133">Transmembrane helix</keyword>
<keyword evidence="1" id="KW-0472">Membrane</keyword>
<dbReference type="EMBL" id="CP003360">
    <property type="protein sequence ID" value="AFM27775.1"/>
    <property type="molecule type" value="Genomic_DNA"/>
</dbReference>